<evidence type="ECO:0000256" key="8">
    <source>
        <dbReference type="ARBA" id="ARBA00022989"/>
    </source>
</evidence>
<comment type="subcellular location">
    <subcellularLocation>
        <location evidence="1">Mitochondrion inner membrane</location>
        <topology evidence="1">Single-pass membrane protein</topology>
    </subcellularLocation>
</comment>
<dbReference type="OrthoDB" id="10251412at2759"/>
<feature type="domain" description="AAA+ ATPase" evidence="14">
    <location>
        <begin position="288"/>
        <end position="449"/>
    </location>
</feature>
<evidence type="ECO:0000256" key="7">
    <source>
        <dbReference type="ARBA" id="ARBA00022840"/>
    </source>
</evidence>
<dbReference type="AlphaFoldDB" id="A0A9P7UQN0"/>
<evidence type="ECO:0000256" key="1">
    <source>
        <dbReference type="ARBA" id="ARBA00004434"/>
    </source>
</evidence>
<dbReference type="RefSeq" id="XP_043006700.1">
    <property type="nucleotide sequence ID" value="XM_043156885.1"/>
</dbReference>
<feature type="region of interest" description="Disordered" evidence="13">
    <location>
        <begin position="464"/>
        <end position="522"/>
    </location>
</feature>
<dbReference type="Gene3D" id="3.40.50.300">
    <property type="entry name" value="P-loop containing nucleotide triphosphate hydrolases"/>
    <property type="match status" value="1"/>
</dbReference>
<evidence type="ECO:0000256" key="3">
    <source>
        <dbReference type="ARBA" id="ARBA00022692"/>
    </source>
</evidence>
<dbReference type="PANTHER" id="PTHR23070">
    <property type="entry name" value="BCS1 AAA-TYPE ATPASE"/>
    <property type="match status" value="1"/>
</dbReference>
<evidence type="ECO:0000256" key="4">
    <source>
        <dbReference type="ARBA" id="ARBA00022741"/>
    </source>
</evidence>
<dbReference type="InterPro" id="IPR003593">
    <property type="entry name" value="AAA+_ATPase"/>
</dbReference>
<evidence type="ECO:0008006" key="18">
    <source>
        <dbReference type="Google" id="ProtNLM"/>
    </source>
</evidence>
<evidence type="ECO:0000256" key="5">
    <source>
        <dbReference type="ARBA" id="ARBA00022792"/>
    </source>
</evidence>
<feature type="compositionally biased region" description="Low complexity" evidence="13">
    <location>
        <begin position="505"/>
        <end position="521"/>
    </location>
</feature>
<dbReference type="Pfam" id="PF08740">
    <property type="entry name" value="BCS1_N"/>
    <property type="match status" value="1"/>
</dbReference>
<dbReference type="InterPro" id="IPR027417">
    <property type="entry name" value="P-loop_NTPase"/>
</dbReference>
<comment type="caution">
    <text evidence="16">The sequence shown here is derived from an EMBL/GenBank/DDBJ whole genome shotgun (WGS) entry which is preliminary data.</text>
</comment>
<dbReference type="PROSITE" id="PS00674">
    <property type="entry name" value="AAA"/>
    <property type="match status" value="1"/>
</dbReference>
<evidence type="ECO:0000256" key="9">
    <source>
        <dbReference type="ARBA" id="ARBA00023128"/>
    </source>
</evidence>
<keyword evidence="5" id="KW-0999">Mitochondrion inner membrane</keyword>
<dbReference type="KEGG" id="more:E1B28_011830"/>
<keyword evidence="9" id="KW-0496">Mitochondrion</keyword>
<evidence type="ECO:0000256" key="11">
    <source>
        <dbReference type="ARBA" id="ARBA00048778"/>
    </source>
</evidence>
<dbReference type="GO" id="GO:0005524">
    <property type="term" value="F:ATP binding"/>
    <property type="evidence" value="ECO:0007669"/>
    <property type="project" value="UniProtKB-KW"/>
</dbReference>
<dbReference type="SUPFAM" id="SSF52540">
    <property type="entry name" value="P-loop containing nucleoside triphosphate hydrolases"/>
    <property type="match status" value="1"/>
</dbReference>
<keyword evidence="7 12" id="KW-0067">ATP-binding</keyword>
<evidence type="ECO:0000259" key="14">
    <source>
        <dbReference type="SMART" id="SM00382"/>
    </source>
</evidence>
<keyword evidence="17" id="KW-1185">Reference proteome</keyword>
<name>A0A9P7UQN0_9AGAR</name>
<feature type="region of interest" description="Disordered" evidence="13">
    <location>
        <begin position="599"/>
        <end position="649"/>
    </location>
</feature>
<dbReference type="SMART" id="SM00382">
    <property type="entry name" value="AAA"/>
    <property type="match status" value="1"/>
</dbReference>
<comment type="catalytic activity">
    <reaction evidence="11">
        <text>ATP + H2O = ADP + phosphate + H(+)</text>
        <dbReference type="Rhea" id="RHEA:13065"/>
        <dbReference type="ChEBI" id="CHEBI:15377"/>
        <dbReference type="ChEBI" id="CHEBI:15378"/>
        <dbReference type="ChEBI" id="CHEBI:30616"/>
        <dbReference type="ChEBI" id="CHEBI:43474"/>
        <dbReference type="ChEBI" id="CHEBI:456216"/>
    </reaction>
    <physiologicalReaction direction="left-to-right" evidence="11">
        <dbReference type="Rhea" id="RHEA:13066"/>
    </physiologicalReaction>
</comment>
<dbReference type="EMBL" id="CM032187">
    <property type="protein sequence ID" value="KAG7090230.1"/>
    <property type="molecule type" value="Genomic_DNA"/>
</dbReference>
<feature type="compositionally biased region" description="Basic and acidic residues" evidence="13">
    <location>
        <begin position="638"/>
        <end position="649"/>
    </location>
</feature>
<evidence type="ECO:0000256" key="6">
    <source>
        <dbReference type="ARBA" id="ARBA00022801"/>
    </source>
</evidence>
<keyword evidence="8" id="KW-1133">Transmembrane helix</keyword>
<evidence type="ECO:0000256" key="12">
    <source>
        <dbReference type="RuleBase" id="RU003651"/>
    </source>
</evidence>
<evidence type="ECO:0000256" key="10">
    <source>
        <dbReference type="ARBA" id="ARBA00023136"/>
    </source>
</evidence>
<feature type="compositionally biased region" description="Basic and acidic residues" evidence="13">
    <location>
        <begin position="599"/>
        <end position="615"/>
    </location>
</feature>
<dbReference type="GO" id="GO:0005743">
    <property type="term" value="C:mitochondrial inner membrane"/>
    <property type="evidence" value="ECO:0007669"/>
    <property type="project" value="UniProtKB-SubCell"/>
</dbReference>
<feature type="compositionally biased region" description="Basic and acidic residues" evidence="13">
    <location>
        <begin position="473"/>
        <end position="486"/>
    </location>
</feature>
<sequence>MDLPLQQVLSGILKMTDASGLNATEIISGILNATSSSSNHTEGTTLNTSLFSGSMPANILALFPLLFSFGALSGWVKIFLIGGLVETCRRWFGLFYENAVDSFYMTAVFDEDDVSYQWMMVWLSTQPAWAKIRQVQVSTDTYGADRTAISIDADDDEDAVNTRKMFYIPTPSKTYTLWYKGRFLTITRSEEQGRWGRDSKLHLTLTTRDPKLLAELLKDARRAYMVCREDKMCIWTSDSTNSWRQVARRAKRSLGSIVLDPGVKDTIMEDARDFLASRKWYNERGIPFRRGYLLYGAPGSGKTSLIHSLAGELELDVYIISLSRIGLDDSGLDSLINELPERCVALMEDIDAAFTHGLTRELDEDLDEKRLGAKDDEDSGDEPNNKKKGQMPVPNASRVSLSGLLNALDGIGAQEGRILFATTNKYSSLDPALCRPGRMDLHIEFKLASKYQARELFKRFYNPNARGEEEQEQENRKENESMGCEKNEEDEKSEGDSGYNSTNDSSSSSSSTLSLPSLRSSGNVDLPKPAVCGAMHQHCHMHGPKLTKRQLERMAEEFADAVPEREVSMASLQGYLMTYKIRPEDAVKNLGGWIEIELREKREKERRKEERQKRREERRKREPNKREEGQSEGGLSDTHLRNTENPRIL</sequence>
<dbReference type="Pfam" id="PF00004">
    <property type="entry name" value="AAA"/>
    <property type="match status" value="2"/>
</dbReference>
<evidence type="ECO:0000313" key="16">
    <source>
        <dbReference type="EMBL" id="KAG7090230.1"/>
    </source>
</evidence>
<dbReference type="InterPro" id="IPR050747">
    <property type="entry name" value="Mitochondrial_chaperone_BCS1"/>
</dbReference>
<dbReference type="InterPro" id="IPR003959">
    <property type="entry name" value="ATPase_AAA_core"/>
</dbReference>
<dbReference type="Proteomes" id="UP001049176">
    <property type="component" value="Chromosome 7"/>
</dbReference>
<evidence type="ECO:0000256" key="13">
    <source>
        <dbReference type="SAM" id="MobiDB-lite"/>
    </source>
</evidence>
<reference evidence="16" key="1">
    <citation type="journal article" date="2021" name="Genome Biol. Evol.">
        <title>The assembled and annotated genome of the fairy-ring fungus Marasmius oreades.</title>
        <authorList>
            <person name="Hiltunen M."/>
            <person name="Ament-Velasquez S.L."/>
            <person name="Johannesson H."/>
        </authorList>
    </citation>
    <scope>NUCLEOTIDE SEQUENCE</scope>
    <source>
        <strain evidence="16">03SP1</strain>
    </source>
</reference>
<accession>A0A9P7UQN0</accession>
<dbReference type="InterPro" id="IPR003960">
    <property type="entry name" value="ATPase_AAA_CS"/>
</dbReference>
<evidence type="ECO:0000256" key="2">
    <source>
        <dbReference type="ARBA" id="ARBA00007448"/>
    </source>
</evidence>
<feature type="region of interest" description="Disordered" evidence="13">
    <location>
        <begin position="365"/>
        <end position="396"/>
    </location>
</feature>
<keyword evidence="6" id="KW-0378">Hydrolase</keyword>
<organism evidence="16 17">
    <name type="scientific">Marasmius oreades</name>
    <name type="common">fairy-ring Marasmius</name>
    <dbReference type="NCBI Taxonomy" id="181124"/>
    <lineage>
        <taxon>Eukaryota</taxon>
        <taxon>Fungi</taxon>
        <taxon>Dikarya</taxon>
        <taxon>Basidiomycota</taxon>
        <taxon>Agaricomycotina</taxon>
        <taxon>Agaricomycetes</taxon>
        <taxon>Agaricomycetidae</taxon>
        <taxon>Agaricales</taxon>
        <taxon>Marasmiineae</taxon>
        <taxon>Marasmiaceae</taxon>
        <taxon>Marasmius</taxon>
    </lineage>
</organism>
<keyword evidence="10" id="KW-0472">Membrane</keyword>
<proteinExistence type="inferred from homology"/>
<dbReference type="GO" id="GO:0016887">
    <property type="term" value="F:ATP hydrolysis activity"/>
    <property type="evidence" value="ECO:0007669"/>
    <property type="project" value="InterPro"/>
</dbReference>
<comment type="similarity">
    <text evidence="2">Belongs to the AAA ATPase family. BCS1 subfamily.</text>
</comment>
<dbReference type="SMART" id="SM01024">
    <property type="entry name" value="BCS1_N"/>
    <property type="match status" value="1"/>
</dbReference>
<dbReference type="InterPro" id="IPR057495">
    <property type="entry name" value="AAA_lid_BCS1"/>
</dbReference>
<protein>
    <recommendedName>
        <fullName evidence="18">P-loop containing nucleoside triphosphate hydrolase protein</fullName>
    </recommendedName>
</protein>
<gene>
    <name evidence="16" type="ORF">E1B28_011830</name>
</gene>
<dbReference type="GeneID" id="66080905"/>
<keyword evidence="3" id="KW-0812">Transmembrane</keyword>
<evidence type="ECO:0000259" key="15">
    <source>
        <dbReference type="SMART" id="SM01024"/>
    </source>
</evidence>
<dbReference type="Pfam" id="PF25426">
    <property type="entry name" value="AAA_lid_BCS1"/>
    <property type="match status" value="1"/>
</dbReference>
<evidence type="ECO:0000313" key="17">
    <source>
        <dbReference type="Proteomes" id="UP001049176"/>
    </source>
</evidence>
<feature type="domain" description="BCS1 N-terminal" evidence="15">
    <location>
        <begin position="79"/>
        <end position="257"/>
    </location>
</feature>
<keyword evidence="4 12" id="KW-0547">Nucleotide-binding</keyword>
<dbReference type="InterPro" id="IPR014851">
    <property type="entry name" value="BCS1_N"/>
</dbReference>